<organism evidence="6 7">
    <name type="scientific">Stappia taiwanensis</name>
    <dbReference type="NCBI Taxonomy" id="992267"/>
    <lineage>
        <taxon>Bacteria</taxon>
        <taxon>Pseudomonadati</taxon>
        <taxon>Pseudomonadota</taxon>
        <taxon>Alphaproteobacteria</taxon>
        <taxon>Hyphomicrobiales</taxon>
        <taxon>Stappiaceae</taxon>
        <taxon>Stappia</taxon>
    </lineage>
</organism>
<dbReference type="InterPro" id="IPR001789">
    <property type="entry name" value="Sig_transdc_resp-reg_receiver"/>
</dbReference>
<evidence type="ECO:0000259" key="4">
    <source>
        <dbReference type="PROSITE" id="PS50110"/>
    </source>
</evidence>
<dbReference type="Gene3D" id="3.30.70.270">
    <property type="match status" value="1"/>
</dbReference>
<dbReference type="GO" id="GO:0043709">
    <property type="term" value="P:cell adhesion involved in single-species biofilm formation"/>
    <property type="evidence" value="ECO:0007669"/>
    <property type="project" value="TreeGrafter"/>
</dbReference>
<dbReference type="InterPro" id="IPR000160">
    <property type="entry name" value="GGDEF_dom"/>
</dbReference>
<dbReference type="SUPFAM" id="SSF55073">
    <property type="entry name" value="Nucleotide cyclase"/>
    <property type="match status" value="1"/>
</dbReference>
<evidence type="ECO:0000313" key="6">
    <source>
        <dbReference type="EMBL" id="MBA4613798.1"/>
    </source>
</evidence>
<dbReference type="FunFam" id="3.30.70.270:FF:000001">
    <property type="entry name" value="Diguanylate cyclase domain protein"/>
    <property type="match status" value="1"/>
</dbReference>
<reference evidence="6 7" key="2">
    <citation type="submission" date="2020-08" db="EMBL/GenBank/DDBJ databases">
        <title>Stappia taiwanensis sp. nov., isolated from a coastal thermal spring.</title>
        <authorList>
            <person name="Kampfer P."/>
        </authorList>
    </citation>
    <scope>NUCLEOTIDE SEQUENCE [LARGE SCALE GENOMIC DNA]</scope>
    <source>
        <strain evidence="6 7">DSM 23284</strain>
    </source>
</reference>
<dbReference type="EC" id="2.7.7.65" evidence="1"/>
<dbReference type="Pfam" id="PF00990">
    <property type="entry name" value="GGDEF"/>
    <property type="match status" value="1"/>
</dbReference>
<dbReference type="GO" id="GO:0005886">
    <property type="term" value="C:plasma membrane"/>
    <property type="evidence" value="ECO:0007669"/>
    <property type="project" value="TreeGrafter"/>
</dbReference>
<evidence type="ECO:0000256" key="1">
    <source>
        <dbReference type="ARBA" id="ARBA00012528"/>
    </source>
</evidence>
<proteinExistence type="predicted"/>
<feature type="modified residue" description="4-aspartylphosphate" evidence="3">
    <location>
        <position position="55"/>
    </location>
</feature>
<dbReference type="InterPro" id="IPR029787">
    <property type="entry name" value="Nucleotide_cyclase"/>
</dbReference>
<accession>A0A838XZ44</accession>
<evidence type="ECO:0000256" key="2">
    <source>
        <dbReference type="ARBA" id="ARBA00034247"/>
    </source>
</evidence>
<feature type="domain" description="GGDEF" evidence="5">
    <location>
        <begin position="286"/>
        <end position="417"/>
    </location>
</feature>
<dbReference type="RefSeq" id="WP_181761995.1">
    <property type="nucleotide sequence ID" value="NZ_BMCR01000003.1"/>
</dbReference>
<dbReference type="Gene3D" id="3.40.50.2300">
    <property type="match status" value="2"/>
</dbReference>
<dbReference type="PANTHER" id="PTHR45138">
    <property type="entry name" value="REGULATORY COMPONENTS OF SENSORY TRANSDUCTION SYSTEM"/>
    <property type="match status" value="1"/>
</dbReference>
<gene>
    <name evidence="6" type="ORF">H1W37_19240</name>
</gene>
<dbReference type="GO" id="GO:0000160">
    <property type="term" value="P:phosphorelay signal transduction system"/>
    <property type="evidence" value="ECO:0007669"/>
    <property type="project" value="InterPro"/>
</dbReference>
<evidence type="ECO:0000313" key="7">
    <source>
        <dbReference type="Proteomes" id="UP000559404"/>
    </source>
</evidence>
<feature type="domain" description="Response regulatory" evidence="4">
    <location>
        <begin position="126"/>
        <end position="243"/>
    </location>
</feature>
<feature type="modified residue" description="4-aspartylphosphate" evidence="3">
    <location>
        <position position="176"/>
    </location>
</feature>
<name>A0A838XZ44_9HYPH</name>
<dbReference type="SMART" id="SM00448">
    <property type="entry name" value="REC"/>
    <property type="match status" value="2"/>
</dbReference>
<dbReference type="SUPFAM" id="SSF52172">
    <property type="entry name" value="CheY-like"/>
    <property type="match status" value="2"/>
</dbReference>
<dbReference type="InterPro" id="IPR011006">
    <property type="entry name" value="CheY-like_superfamily"/>
</dbReference>
<dbReference type="GO" id="GO:0052621">
    <property type="term" value="F:diguanylate cyclase activity"/>
    <property type="evidence" value="ECO:0007669"/>
    <property type="project" value="UniProtKB-EC"/>
</dbReference>
<dbReference type="GO" id="GO:1902201">
    <property type="term" value="P:negative regulation of bacterial-type flagellum-dependent cell motility"/>
    <property type="evidence" value="ECO:0007669"/>
    <property type="project" value="TreeGrafter"/>
</dbReference>
<dbReference type="InterPro" id="IPR050469">
    <property type="entry name" value="Diguanylate_Cyclase"/>
</dbReference>
<comment type="caution">
    <text evidence="6">The sequence shown here is derived from an EMBL/GenBank/DDBJ whole genome shotgun (WGS) entry which is preliminary data.</text>
</comment>
<dbReference type="PROSITE" id="PS50110">
    <property type="entry name" value="RESPONSE_REGULATORY"/>
    <property type="match status" value="2"/>
</dbReference>
<protein>
    <recommendedName>
        <fullName evidence="1">diguanylate cyclase</fullName>
        <ecNumber evidence="1">2.7.7.65</ecNumber>
    </recommendedName>
</protein>
<dbReference type="Proteomes" id="UP000559404">
    <property type="component" value="Unassembled WGS sequence"/>
</dbReference>
<feature type="domain" description="Response regulatory" evidence="4">
    <location>
        <begin position="3"/>
        <end position="118"/>
    </location>
</feature>
<dbReference type="NCBIfam" id="TIGR00254">
    <property type="entry name" value="GGDEF"/>
    <property type="match status" value="1"/>
</dbReference>
<evidence type="ECO:0000256" key="3">
    <source>
        <dbReference type="PROSITE-ProRule" id="PRU00169"/>
    </source>
</evidence>
<dbReference type="CDD" id="cd01949">
    <property type="entry name" value="GGDEF"/>
    <property type="match status" value="1"/>
</dbReference>
<sequence length="417" mass="45708">MSQILLVEDASFFERVIRRHLDEIDGLEVISAASRAEAEVLLADPAFEPVIALVDLTLPDAPNGEIVDVTLDAGLPTIVFSGRFDEKLRETLLSKGIVDYILKDSPASLTYLATLVRRVHANRGIDALVIDDSRIDTEVIARRLELYRLRVHTAASYGEAIAMLDTLENLRLVVLDYIMPEADGFELLRALRSRYGMNDLAVIGLSSRAGPDVIARFLKSGANDFLPKSCTPEEFMLRISQNLDMLDRIQTLSAMAHGDVLTGISNRRHLFSDGNALFERTRKAGEAITVAAIDIDRFKSVNDRHGHEQGDALIRQFGELLRTLCPPRAFPARLGGDEFCVLLPGLDAQASLEFVTRLREQLQARTGVTGPLSMLGPVTISAGLSAGTEPTLHAALRTADMRLYAAKHGGRNRTVAS</sequence>
<dbReference type="PROSITE" id="PS50887">
    <property type="entry name" value="GGDEF"/>
    <property type="match status" value="1"/>
</dbReference>
<dbReference type="InterPro" id="IPR043128">
    <property type="entry name" value="Rev_trsase/Diguanyl_cyclase"/>
</dbReference>
<dbReference type="Pfam" id="PF00072">
    <property type="entry name" value="Response_reg"/>
    <property type="match status" value="1"/>
</dbReference>
<keyword evidence="3" id="KW-0597">Phosphoprotein</keyword>
<dbReference type="AlphaFoldDB" id="A0A838XZ44"/>
<reference evidence="6 7" key="1">
    <citation type="submission" date="2020-07" db="EMBL/GenBank/DDBJ databases">
        <authorList>
            <person name="Li M."/>
        </authorList>
    </citation>
    <scope>NUCLEOTIDE SEQUENCE [LARGE SCALE GENOMIC DNA]</scope>
    <source>
        <strain evidence="6 7">DSM 23284</strain>
    </source>
</reference>
<dbReference type="EMBL" id="JACEON010000025">
    <property type="protein sequence ID" value="MBA4613798.1"/>
    <property type="molecule type" value="Genomic_DNA"/>
</dbReference>
<keyword evidence="7" id="KW-1185">Reference proteome</keyword>
<comment type="catalytic activity">
    <reaction evidence="2">
        <text>2 GTP = 3',3'-c-di-GMP + 2 diphosphate</text>
        <dbReference type="Rhea" id="RHEA:24898"/>
        <dbReference type="ChEBI" id="CHEBI:33019"/>
        <dbReference type="ChEBI" id="CHEBI:37565"/>
        <dbReference type="ChEBI" id="CHEBI:58805"/>
        <dbReference type="EC" id="2.7.7.65"/>
    </reaction>
</comment>
<dbReference type="SMART" id="SM00267">
    <property type="entry name" value="GGDEF"/>
    <property type="match status" value="1"/>
</dbReference>
<dbReference type="PANTHER" id="PTHR45138:SF9">
    <property type="entry name" value="DIGUANYLATE CYCLASE DGCM-RELATED"/>
    <property type="match status" value="1"/>
</dbReference>
<evidence type="ECO:0000259" key="5">
    <source>
        <dbReference type="PROSITE" id="PS50887"/>
    </source>
</evidence>